<name>A0AAQ3WK87_PASNO</name>
<organism evidence="2 3">
    <name type="scientific">Paspalum notatum var. saurae</name>
    <dbReference type="NCBI Taxonomy" id="547442"/>
    <lineage>
        <taxon>Eukaryota</taxon>
        <taxon>Viridiplantae</taxon>
        <taxon>Streptophyta</taxon>
        <taxon>Embryophyta</taxon>
        <taxon>Tracheophyta</taxon>
        <taxon>Spermatophyta</taxon>
        <taxon>Magnoliopsida</taxon>
        <taxon>Liliopsida</taxon>
        <taxon>Poales</taxon>
        <taxon>Poaceae</taxon>
        <taxon>PACMAD clade</taxon>
        <taxon>Panicoideae</taxon>
        <taxon>Andropogonodae</taxon>
        <taxon>Paspaleae</taxon>
        <taxon>Paspalinae</taxon>
        <taxon>Paspalum</taxon>
    </lineage>
</organism>
<dbReference type="PANTHER" id="PTHR47127">
    <property type="entry name" value="10A19I.15"/>
    <property type="match status" value="1"/>
</dbReference>
<keyword evidence="3" id="KW-1185">Reference proteome</keyword>
<proteinExistence type="predicted"/>
<sequence>MSGFVLSHLSQLVANGAKTSSGFKQVHLNSCARALYENLGVQRTASQIGNHLRKWKKVYAKIEKLKNMSAAVWDEDTCTIRLAPEHYKEYIKASILFYAFLKFIAYTMVELDHFPAAHRMDADYLNTPLEHYREMATIFDNSLTSGAYAKGANDPLALEVAETDYTPRGTSYGIGAAGKNGGQTASGKPPPAKKHKVAADDALLVMMTQTLGELTSAIKQMARADTDVPEGLYNEIMSIRGFEKAHLDDYYAYLCEKPSQARAFYALPLSSKLVWIARYIKNHLSDVQ</sequence>
<dbReference type="AlphaFoldDB" id="A0AAQ3WK87"/>
<feature type="domain" description="Myb/SANT-like" evidence="1">
    <location>
        <begin position="7"/>
        <end position="90"/>
    </location>
</feature>
<protein>
    <recommendedName>
        <fullName evidence="1">Myb/SANT-like domain-containing protein</fullName>
    </recommendedName>
</protein>
<dbReference type="Proteomes" id="UP001341281">
    <property type="component" value="Chromosome 03"/>
</dbReference>
<evidence type="ECO:0000313" key="2">
    <source>
        <dbReference type="EMBL" id="WVZ64692.1"/>
    </source>
</evidence>
<accession>A0AAQ3WK87</accession>
<reference evidence="2 3" key="1">
    <citation type="submission" date="2024-02" db="EMBL/GenBank/DDBJ databases">
        <title>High-quality chromosome-scale genome assembly of Pensacola bahiagrass (Paspalum notatum Flugge var. saurae).</title>
        <authorList>
            <person name="Vega J.M."/>
            <person name="Podio M."/>
            <person name="Orjuela J."/>
            <person name="Siena L.A."/>
            <person name="Pessino S.C."/>
            <person name="Combes M.C."/>
            <person name="Mariac C."/>
            <person name="Albertini E."/>
            <person name="Pupilli F."/>
            <person name="Ortiz J.P.A."/>
            <person name="Leblanc O."/>
        </authorList>
    </citation>
    <scope>NUCLEOTIDE SEQUENCE [LARGE SCALE GENOMIC DNA]</scope>
    <source>
        <strain evidence="2">R1</strain>
        <tissue evidence="2">Leaf</tissue>
    </source>
</reference>
<dbReference type="InterPro" id="IPR024752">
    <property type="entry name" value="Myb/SANT-like_dom"/>
</dbReference>
<gene>
    <name evidence="2" type="ORF">U9M48_014180</name>
</gene>
<dbReference type="Pfam" id="PF12776">
    <property type="entry name" value="Myb_DNA-bind_3"/>
    <property type="match status" value="1"/>
</dbReference>
<dbReference type="EMBL" id="CP144747">
    <property type="protein sequence ID" value="WVZ64692.1"/>
    <property type="molecule type" value="Genomic_DNA"/>
</dbReference>
<evidence type="ECO:0000313" key="3">
    <source>
        <dbReference type="Proteomes" id="UP001341281"/>
    </source>
</evidence>
<evidence type="ECO:0000259" key="1">
    <source>
        <dbReference type="Pfam" id="PF12776"/>
    </source>
</evidence>